<reference evidence="1 2" key="1">
    <citation type="submission" date="2019-04" db="EMBL/GenBank/DDBJ databases">
        <title>Friends and foes A comparative genomics study of 23 Aspergillus species from section Flavi.</title>
        <authorList>
            <consortium name="DOE Joint Genome Institute"/>
            <person name="Kjaerbolling I."/>
            <person name="Vesth T."/>
            <person name="Frisvad J.C."/>
            <person name="Nybo J.L."/>
            <person name="Theobald S."/>
            <person name="Kildgaard S."/>
            <person name="Isbrandt T."/>
            <person name="Kuo A."/>
            <person name="Sato A."/>
            <person name="Lyhne E.K."/>
            <person name="Kogle M.E."/>
            <person name="Wiebenga A."/>
            <person name="Kun R.S."/>
            <person name="Lubbers R.J."/>
            <person name="Makela M.R."/>
            <person name="Barry K."/>
            <person name="Chovatia M."/>
            <person name="Clum A."/>
            <person name="Daum C."/>
            <person name="Haridas S."/>
            <person name="He G."/>
            <person name="LaButti K."/>
            <person name="Lipzen A."/>
            <person name="Mondo S."/>
            <person name="Riley R."/>
            <person name="Salamov A."/>
            <person name="Simmons B.A."/>
            <person name="Magnuson J.K."/>
            <person name="Henrissat B."/>
            <person name="Mortensen U.H."/>
            <person name="Larsen T.O."/>
            <person name="Devries R.P."/>
            <person name="Grigoriev I.V."/>
            <person name="Machida M."/>
            <person name="Baker S.E."/>
            <person name="Andersen M.R."/>
        </authorList>
    </citation>
    <scope>NUCLEOTIDE SEQUENCE [LARGE SCALE GENOMIC DNA]</scope>
    <source>
        <strain evidence="1 2">CBS 151.66</strain>
    </source>
</reference>
<sequence>MLRSMNELEDPKKGIHKNHIPAFIVRCPPQAPLPPPTRPLLPVPSSPGIHLLKQPFTEKCARPSGSEYNR</sequence>
<organism evidence="1 2">
    <name type="scientific">Aspergillus leporis</name>
    <dbReference type="NCBI Taxonomy" id="41062"/>
    <lineage>
        <taxon>Eukaryota</taxon>
        <taxon>Fungi</taxon>
        <taxon>Dikarya</taxon>
        <taxon>Ascomycota</taxon>
        <taxon>Pezizomycotina</taxon>
        <taxon>Eurotiomycetes</taxon>
        <taxon>Eurotiomycetidae</taxon>
        <taxon>Eurotiales</taxon>
        <taxon>Aspergillaceae</taxon>
        <taxon>Aspergillus</taxon>
        <taxon>Aspergillus subgen. Circumdati</taxon>
    </lineage>
</organism>
<dbReference type="AlphaFoldDB" id="A0A5N5WWQ6"/>
<evidence type="ECO:0000313" key="2">
    <source>
        <dbReference type="Proteomes" id="UP000326565"/>
    </source>
</evidence>
<name>A0A5N5WWQ6_9EURO</name>
<dbReference type="EMBL" id="ML732269">
    <property type="protein sequence ID" value="KAB8071580.1"/>
    <property type="molecule type" value="Genomic_DNA"/>
</dbReference>
<proteinExistence type="predicted"/>
<accession>A0A5N5WWQ6</accession>
<evidence type="ECO:0000313" key="1">
    <source>
        <dbReference type="EMBL" id="KAB8071580.1"/>
    </source>
</evidence>
<dbReference type="Proteomes" id="UP000326565">
    <property type="component" value="Unassembled WGS sequence"/>
</dbReference>
<protein>
    <submittedName>
        <fullName evidence="1">Uncharacterized protein</fullName>
    </submittedName>
</protein>
<gene>
    <name evidence="1" type="ORF">BDV29DRAFT_179028</name>
</gene>
<keyword evidence="2" id="KW-1185">Reference proteome</keyword>